<dbReference type="Gene3D" id="3.90.1590.10">
    <property type="entry name" value="glutathione-dependent formaldehyde- activating enzyme (gfa)"/>
    <property type="match status" value="1"/>
</dbReference>
<dbReference type="Pfam" id="PF04828">
    <property type="entry name" value="GFA"/>
    <property type="match status" value="1"/>
</dbReference>
<evidence type="ECO:0000313" key="6">
    <source>
        <dbReference type="EMBL" id="KTC92593.1"/>
    </source>
</evidence>
<dbReference type="PANTHER" id="PTHR33337">
    <property type="entry name" value="GFA DOMAIN-CONTAINING PROTEIN"/>
    <property type="match status" value="1"/>
</dbReference>
<dbReference type="GO" id="GO:0046872">
    <property type="term" value="F:metal ion binding"/>
    <property type="evidence" value="ECO:0007669"/>
    <property type="project" value="UniProtKB-KW"/>
</dbReference>
<dbReference type="SUPFAM" id="SSF51316">
    <property type="entry name" value="Mss4-like"/>
    <property type="match status" value="1"/>
</dbReference>
<protein>
    <submittedName>
        <fullName evidence="6">Glutathione-dependent formaldehyde-activating enzyme</fullName>
    </submittedName>
</protein>
<evidence type="ECO:0000256" key="2">
    <source>
        <dbReference type="ARBA" id="ARBA00022723"/>
    </source>
</evidence>
<evidence type="ECO:0000313" key="7">
    <source>
        <dbReference type="Proteomes" id="UP000054736"/>
    </source>
</evidence>
<evidence type="ECO:0000259" key="5">
    <source>
        <dbReference type="PROSITE" id="PS51891"/>
    </source>
</evidence>
<dbReference type="Proteomes" id="UP000054736">
    <property type="component" value="Unassembled WGS sequence"/>
</dbReference>
<dbReference type="InterPro" id="IPR011057">
    <property type="entry name" value="Mss4-like_sf"/>
</dbReference>
<accession>A0A0W0TAF8</accession>
<comment type="similarity">
    <text evidence="1">Belongs to the Gfa family.</text>
</comment>
<dbReference type="InterPro" id="IPR006913">
    <property type="entry name" value="CENP-V/GFA"/>
</dbReference>
<reference evidence="6 7" key="1">
    <citation type="submission" date="2015-11" db="EMBL/GenBank/DDBJ databases">
        <title>Genomic analysis of 38 Legionella species identifies large and diverse effector repertoires.</title>
        <authorList>
            <person name="Burstein D."/>
            <person name="Amaro F."/>
            <person name="Zusman T."/>
            <person name="Lifshitz Z."/>
            <person name="Cohen O."/>
            <person name="Gilbert J.A."/>
            <person name="Pupko T."/>
            <person name="Shuman H.A."/>
            <person name="Segal G."/>
        </authorList>
    </citation>
    <scope>NUCLEOTIDE SEQUENCE [LARGE SCALE GENOMIC DNA]</scope>
    <source>
        <strain evidence="6 7">ATCC 700990</strain>
    </source>
</reference>
<dbReference type="OrthoDB" id="4188830at2"/>
<gene>
    <name evidence="6" type="ORF">Ldro_0583</name>
</gene>
<organism evidence="6 7">
    <name type="scientific">Legionella drozanskii LLAP-1</name>
    <dbReference type="NCBI Taxonomy" id="1212489"/>
    <lineage>
        <taxon>Bacteria</taxon>
        <taxon>Pseudomonadati</taxon>
        <taxon>Pseudomonadota</taxon>
        <taxon>Gammaproteobacteria</taxon>
        <taxon>Legionellales</taxon>
        <taxon>Legionellaceae</taxon>
        <taxon>Legionella</taxon>
    </lineage>
</organism>
<keyword evidence="3" id="KW-0862">Zinc</keyword>
<name>A0A0W0TAF8_9GAMM</name>
<dbReference type="STRING" id="1212489.Ldro_0583"/>
<sequence>MNQYQGECLCGACRYVITAEQKPLAMYLCHCSRCRKETGTIHGANVFFEEAQLLWKKGKDNISFFKLENTRKQRAFCKICGSPLPRQENSQVILPAGSLDNNISLEPTAHIFYESRSTWEDRLIDLKRFDELPKVE</sequence>
<dbReference type="GO" id="GO:0016846">
    <property type="term" value="F:carbon-sulfur lyase activity"/>
    <property type="evidence" value="ECO:0007669"/>
    <property type="project" value="InterPro"/>
</dbReference>
<dbReference type="EMBL" id="LNXY01000004">
    <property type="protein sequence ID" value="KTC92593.1"/>
    <property type="molecule type" value="Genomic_DNA"/>
</dbReference>
<evidence type="ECO:0000256" key="1">
    <source>
        <dbReference type="ARBA" id="ARBA00005495"/>
    </source>
</evidence>
<dbReference type="PROSITE" id="PS51891">
    <property type="entry name" value="CENP_V_GFA"/>
    <property type="match status" value="1"/>
</dbReference>
<keyword evidence="2" id="KW-0479">Metal-binding</keyword>
<feature type="domain" description="CENP-V/GFA" evidence="5">
    <location>
        <begin position="4"/>
        <end position="114"/>
    </location>
</feature>
<proteinExistence type="inferred from homology"/>
<dbReference type="PATRIC" id="fig|1212489.4.peg.604"/>
<evidence type="ECO:0000256" key="4">
    <source>
        <dbReference type="ARBA" id="ARBA00023239"/>
    </source>
</evidence>
<dbReference type="PANTHER" id="PTHR33337:SF40">
    <property type="entry name" value="CENP-V_GFA DOMAIN-CONTAINING PROTEIN-RELATED"/>
    <property type="match status" value="1"/>
</dbReference>
<dbReference type="AlphaFoldDB" id="A0A0W0TAF8"/>
<keyword evidence="4" id="KW-0456">Lyase</keyword>
<keyword evidence="7" id="KW-1185">Reference proteome</keyword>
<evidence type="ECO:0000256" key="3">
    <source>
        <dbReference type="ARBA" id="ARBA00022833"/>
    </source>
</evidence>
<comment type="caution">
    <text evidence="6">The sequence shown here is derived from an EMBL/GenBank/DDBJ whole genome shotgun (WGS) entry which is preliminary data.</text>
</comment>
<dbReference type="RefSeq" id="WP_058494939.1">
    <property type="nucleotide sequence ID" value="NZ_CAAAIU010000011.1"/>
</dbReference>